<dbReference type="InterPro" id="IPR011991">
    <property type="entry name" value="ArsR-like_HTH"/>
</dbReference>
<sequence length="712" mass="82817">MLTEKNRDEFYRAADSLKRFKRAEIKDEQERSLIETLYTDLLPENQVFKMILSDRTTFLVGRKGTGKSTIILRLESEYRKKDDYLPCYIDTKTVFESTKSEYQNLDYLKGRIPDEALGKYLVERSFIQSILKSIVKELDVRSDSYLSKLAKVVGLSKTNKVKDYISNLQKKIDNNEHLKSIELPVINEYVRTISGVDESETSTFKENDGNLNFGVDSKGPVVGGKVGSSSNKKDRSKQIESWEKQFSGALLKVFQIKEVIDEVRNILAILKIKKLVIFLDDFSEVDERTIKNFVDVVLAPLNNWGDEFICFKVAAYPNRVHFGDIDKGKIDVIDLDFYNLYSNYDKNTMESLSLDFTKRLVNTRIRYFSTQPIDDYFDISTSMTIDDYMELLFKCSMNVPRIIGYLLFYCHQTHISIGRKITKSAIEGAAQKYYEKVISSFFDITTNSLLSFDEKVSELQQRNLLNVFISQLKSIRKQIITGELSSTVYQSDKTNPYTSHFNFSPSLERFVRTLELNFFISKYSEMSNRDGKKVSVYCLNYGLTLLENMRWGKPAGNEYRKYFIARPFSFDGIFEDFLRKSKHIQCINPECGKSYPYEQLPFLEFNKMRCIECQSEVKVKSVSDDIKIELDKIDKSKLLPEIELGLMHELNSRNEKMYARDLAEELDISSYLIAKRAKKLDEEKGLVDRDRTEQLIRYSISRKAIDEYFNGH</sequence>
<dbReference type="SUPFAM" id="SSF52540">
    <property type="entry name" value="P-loop containing nucleoside triphosphate hydrolases"/>
    <property type="match status" value="1"/>
</dbReference>
<reference evidence="1 2" key="1">
    <citation type="submission" date="2019-02" db="EMBL/GenBank/DDBJ databases">
        <title>Genomic plasticity associated with the antimicrobial resistance in Vibrio cholerae.</title>
        <authorList>
            <person name="Verma J."/>
            <person name="Bag S."/>
            <person name="Saha B."/>
            <person name="Kumar P."/>
            <person name="Ghosh T.S."/>
            <person name="Dayal M."/>
            <person name="Senapati T."/>
            <person name="Mehra S."/>
            <person name="Dey P."/>
            <person name="Desigamani A."/>
            <person name="Kumar D."/>
            <person name="Rana P."/>
            <person name="Kumar B."/>
            <person name="Maiti T.K."/>
            <person name="Sharma N.C."/>
            <person name="Bhadra R.K."/>
            <person name="Mutreja A."/>
            <person name="Nair G.B."/>
            <person name="Ramamurthy T."/>
            <person name="Das B."/>
        </authorList>
    </citation>
    <scope>NUCLEOTIDE SEQUENCE [LARGE SCALE GENOMIC DNA]</scope>
    <source>
        <strain evidence="1 2">IDH06781</strain>
    </source>
</reference>
<comment type="caution">
    <text evidence="1">The sequence shown here is derived from an EMBL/GenBank/DDBJ whole genome shotgun (WGS) entry which is preliminary data.</text>
</comment>
<protein>
    <submittedName>
        <fullName evidence="1">ArsR family transcriptional regulator</fullName>
    </submittedName>
</protein>
<dbReference type="GO" id="GO:0006355">
    <property type="term" value="P:regulation of DNA-templated transcription"/>
    <property type="evidence" value="ECO:0007669"/>
    <property type="project" value="UniProtKB-ARBA"/>
</dbReference>
<dbReference type="AlphaFoldDB" id="A0A7Z7VP59"/>
<dbReference type="EMBL" id="SISP01000016">
    <property type="protein sequence ID" value="TBM42060.1"/>
    <property type="molecule type" value="Genomic_DNA"/>
</dbReference>
<proteinExistence type="predicted"/>
<evidence type="ECO:0000313" key="1">
    <source>
        <dbReference type="EMBL" id="TBM42060.1"/>
    </source>
</evidence>
<name>A0A7Z7VP59_VIBCL</name>
<organism evidence="1 2">
    <name type="scientific">Vibrio cholerae</name>
    <dbReference type="NCBI Taxonomy" id="666"/>
    <lineage>
        <taxon>Bacteria</taxon>
        <taxon>Pseudomonadati</taxon>
        <taxon>Pseudomonadota</taxon>
        <taxon>Gammaproteobacteria</taxon>
        <taxon>Vibrionales</taxon>
        <taxon>Vibrionaceae</taxon>
        <taxon>Vibrio</taxon>
    </lineage>
</organism>
<accession>A0A7Z7VP59</accession>
<evidence type="ECO:0000313" key="2">
    <source>
        <dbReference type="Proteomes" id="UP000294145"/>
    </source>
</evidence>
<gene>
    <name evidence="1" type="ORF">EYB64_10585</name>
</gene>
<dbReference type="Proteomes" id="UP000294145">
    <property type="component" value="Unassembled WGS sequence"/>
</dbReference>
<dbReference type="CDD" id="cd00090">
    <property type="entry name" value="HTH_ARSR"/>
    <property type="match status" value="1"/>
</dbReference>
<dbReference type="InterPro" id="IPR027417">
    <property type="entry name" value="P-loop_NTPase"/>
</dbReference>
<dbReference type="RefSeq" id="WP_054104054.1">
    <property type="nucleotide sequence ID" value="NZ_CTBD01000091.1"/>
</dbReference>